<keyword evidence="11" id="KW-0505">Motor protein</keyword>
<dbReference type="FunFam" id="1.20.920.30:FF:000003">
    <property type="entry name" value="Dynein axonemal heavy chain 17"/>
    <property type="match status" value="1"/>
</dbReference>
<feature type="domain" description="Dynein heavy chain AAA lid" evidence="24">
    <location>
        <begin position="3833"/>
        <end position="3951"/>
    </location>
</feature>
<dbReference type="Pfam" id="PF12777">
    <property type="entry name" value="MT"/>
    <property type="match status" value="2"/>
</dbReference>
<dbReference type="Gene3D" id="3.20.180.20">
    <property type="entry name" value="Dynein heavy chain, N-terminal domain 2"/>
    <property type="match status" value="1"/>
</dbReference>
<dbReference type="Gene3D" id="3.10.490.20">
    <property type="match status" value="1"/>
</dbReference>
<evidence type="ECO:0000256" key="13">
    <source>
        <dbReference type="ARBA" id="ARBA00023273"/>
    </source>
</evidence>
<dbReference type="Pfam" id="PF12780">
    <property type="entry name" value="AAA_8"/>
    <property type="match status" value="1"/>
</dbReference>
<dbReference type="Pfam" id="PF18198">
    <property type="entry name" value="AAA_lid_11"/>
    <property type="match status" value="1"/>
</dbReference>
<dbReference type="Pfam" id="PF17857">
    <property type="entry name" value="AAA_lid_1"/>
    <property type="match status" value="1"/>
</dbReference>
<evidence type="ECO:0000256" key="12">
    <source>
        <dbReference type="ARBA" id="ARBA00023212"/>
    </source>
</evidence>
<dbReference type="GO" id="GO:0030286">
    <property type="term" value="C:dynein complex"/>
    <property type="evidence" value="ECO:0007669"/>
    <property type="project" value="UniProtKB-KW"/>
</dbReference>
<dbReference type="Pfam" id="PF08385">
    <property type="entry name" value="DHC_N1"/>
    <property type="match status" value="1"/>
</dbReference>
<evidence type="ECO:0000259" key="15">
    <source>
        <dbReference type="Pfam" id="PF03028"/>
    </source>
</evidence>
<feature type="domain" description="Dynein heavy chain 3 AAA+ lid" evidence="23">
    <location>
        <begin position="2447"/>
        <end position="2541"/>
    </location>
</feature>
<dbReference type="Gene3D" id="1.10.287.2620">
    <property type="match status" value="1"/>
</dbReference>
<dbReference type="PANTHER" id="PTHR45703">
    <property type="entry name" value="DYNEIN HEAVY CHAIN"/>
    <property type="match status" value="1"/>
</dbReference>
<evidence type="ECO:0000259" key="22">
    <source>
        <dbReference type="Pfam" id="PF17852"/>
    </source>
</evidence>
<dbReference type="Pfam" id="PF08393">
    <property type="entry name" value="DHC_N2"/>
    <property type="match status" value="1"/>
</dbReference>
<feature type="domain" description="Dynein heavy chain AAA module D4" evidence="20">
    <location>
        <begin position="2589"/>
        <end position="2848"/>
    </location>
</feature>
<dbReference type="GO" id="GO:0051959">
    <property type="term" value="F:dynein light intermediate chain binding"/>
    <property type="evidence" value="ECO:0007669"/>
    <property type="project" value="InterPro"/>
</dbReference>
<keyword evidence="3" id="KW-0963">Cytoplasm</keyword>
<dbReference type="FunFam" id="1.10.472.130:FF:000001">
    <property type="entry name" value="Dynein, axonemal, heavy chain 9"/>
    <property type="match status" value="1"/>
</dbReference>
<feature type="domain" description="Dynein heavy chain linker" evidence="17">
    <location>
        <begin position="1114"/>
        <end position="1518"/>
    </location>
</feature>
<dbReference type="FunFam" id="3.40.50.300:FF:000049">
    <property type="entry name" value="Dynein, axonemal, heavy chain 5"/>
    <property type="match status" value="1"/>
</dbReference>
<evidence type="ECO:0000313" key="28">
    <source>
        <dbReference type="Proteomes" id="UP000663829"/>
    </source>
</evidence>
<evidence type="ECO:0000256" key="14">
    <source>
        <dbReference type="SAM" id="Coils"/>
    </source>
</evidence>
<evidence type="ECO:0000259" key="18">
    <source>
        <dbReference type="Pfam" id="PF12774"/>
    </source>
</evidence>
<evidence type="ECO:0000259" key="23">
    <source>
        <dbReference type="Pfam" id="PF17857"/>
    </source>
</evidence>
<evidence type="ECO:0000256" key="4">
    <source>
        <dbReference type="ARBA" id="ARBA00022701"/>
    </source>
</evidence>
<dbReference type="Pfam" id="PF12781">
    <property type="entry name" value="AAA_9"/>
    <property type="match status" value="1"/>
</dbReference>
<dbReference type="InterPro" id="IPR041658">
    <property type="entry name" value="AAA_lid_11"/>
</dbReference>
<dbReference type="Gene3D" id="1.20.58.1120">
    <property type="match status" value="1"/>
</dbReference>
<evidence type="ECO:0000313" key="26">
    <source>
        <dbReference type="EMBL" id="CAF0845438.1"/>
    </source>
</evidence>
<keyword evidence="7" id="KW-0067">ATP-binding</keyword>
<dbReference type="InterPro" id="IPR042222">
    <property type="entry name" value="Dynein_2_N"/>
</dbReference>
<keyword evidence="8" id="KW-0243">Dynein</keyword>
<dbReference type="InterPro" id="IPR043157">
    <property type="entry name" value="Dynein_AAA1S"/>
</dbReference>
<feature type="coiled-coil region" evidence="14">
    <location>
        <begin position="578"/>
        <end position="637"/>
    </location>
</feature>
<dbReference type="InterPro" id="IPR041466">
    <property type="entry name" value="Dynein_AAA5_ext"/>
</dbReference>
<keyword evidence="9 14" id="KW-0175">Coiled coil</keyword>
<dbReference type="Gene3D" id="1.20.1270.280">
    <property type="match status" value="1"/>
</dbReference>
<dbReference type="GO" id="GO:0007018">
    <property type="term" value="P:microtubule-based movement"/>
    <property type="evidence" value="ECO:0007669"/>
    <property type="project" value="InterPro"/>
</dbReference>
<dbReference type="FunFam" id="1.10.8.710:FF:000002">
    <property type="entry name" value="dynein heavy chain 17, axonemal"/>
    <property type="match status" value="1"/>
</dbReference>
<dbReference type="InterPro" id="IPR027417">
    <property type="entry name" value="P-loop_NTPase"/>
</dbReference>
<dbReference type="Gene3D" id="1.10.8.1220">
    <property type="match status" value="1"/>
</dbReference>
<dbReference type="InterPro" id="IPR035699">
    <property type="entry name" value="AAA_6"/>
</dbReference>
<dbReference type="InterPro" id="IPR024317">
    <property type="entry name" value="Dynein_heavy_chain_D4_dom"/>
</dbReference>
<organism evidence="26 28">
    <name type="scientific">Didymodactylos carnosus</name>
    <dbReference type="NCBI Taxonomy" id="1234261"/>
    <lineage>
        <taxon>Eukaryota</taxon>
        <taxon>Metazoa</taxon>
        <taxon>Spiralia</taxon>
        <taxon>Gnathifera</taxon>
        <taxon>Rotifera</taxon>
        <taxon>Eurotatoria</taxon>
        <taxon>Bdelloidea</taxon>
        <taxon>Philodinida</taxon>
        <taxon>Philodinidae</taxon>
        <taxon>Didymodactylos</taxon>
    </lineage>
</organism>
<keyword evidence="12" id="KW-0206">Cytoskeleton</keyword>
<dbReference type="InterPro" id="IPR043160">
    <property type="entry name" value="Dynein_C_barrel"/>
</dbReference>
<dbReference type="InterPro" id="IPR013594">
    <property type="entry name" value="Dynein_heavy_tail"/>
</dbReference>
<dbReference type="FunFam" id="3.20.180.20:FF:000001">
    <property type="entry name" value="Dynein axonemal heavy chain 5"/>
    <property type="match status" value="1"/>
</dbReference>
<dbReference type="Gene3D" id="1.20.140.100">
    <property type="entry name" value="Dynein heavy chain, N-terminal domain 2"/>
    <property type="match status" value="1"/>
</dbReference>
<feature type="domain" description="Dynein heavy chain coiled coil stalk" evidence="19">
    <location>
        <begin position="3038"/>
        <end position="3227"/>
    </location>
</feature>
<feature type="domain" description="Dynein heavy chain C-terminal" evidence="25">
    <location>
        <begin position="3958"/>
        <end position="4206"/>
    </location>
</feature>
<dbReference type="FunFam" id="1.20.58.1120:FF:000002">
    <property type="entry name" value="Dynein heavy chain 9, axonemal"/>
    <property type="match status" value="1"/>
</dbReference>
<evidence type="ECO:0000256" key="9">
    <source>
        <dbReference type="ARBA" id="ARBA00023054"/>
    </source>
</evidence>
<evidence type="ECO:0000256" key="8">
    <source>
        <dbReference type="ARBA" id="ARBA00023017"/>
    </source>
</evidence>
<evidence type="ECO:0000259" key="16">
    <source>
        <dbReference type="Pfam" id="PF08385"/>
    </source>
</evidence>
<feature type="domain" description="Dynein heavy chain ATP-binding dynein motor region" evidence="21">
    <location>
        <begin position="3255"/>
        <end position="3472"/>
    </location>
</feature>
<dbReference type="FunFam" id="3.40.50.300:FF:000667">
    <property type="entry name" value="Dynein axonemal heavy chain 11"/>
    <property type="match status" value="1"/>
</dbReference>
<keyword evidence="5" id="KW-0677">Repeat</keyword>
<dbReference type="GO" id="GO:0097729">
    <property type="term" value="C:9+2 motile cilium"/>
    <property type="evidence" value="ECO:0007669"/>
    <property type="project" value="UniProtKB-ARBA"/>
</dbReference>
<dbReference type="InterPro" id="IPR024743">
    <property type="entry name" value="Dynein_HC_stalk"/>
</dbReference>
<evidence type="ECO:0000259" key="24">
    <source>
        <dbReference type="Pfam" id="PF18198"/>
    </source>
</evidence>
<dbReference type="Pfam" id="PF17852">
    <property type="entry name" value="Dynein_AAA_lid"/>
    <property type="match status" value="1"/>
</dbReference>
<dbReference type="PANTHER" id="PTHR45703:SF8">
    <property type="entry name" value="DYNEINS HEAVY CHAIN"/>
    <property type="match status" value="1"/>
</dbReference>
<evidence type="ECO:0000256" key="3">
    <source>
        <dbReference type="ARBA" id="ARBA00022490"/>
    </source>
</evidence>
<dbReference type="InterPro" id="IPR026983">
    <property type="entry name" value="DHC"/>
</dbReference>
<dbReference type="InterPro" id="IPR041228">
    <property type="entry name" value="Dynein_C"/>
</dbReference>
<feature type="coiled-coil region" evidence="14">
    <location>
        <begin position="3416"/>
        <end position="3482"/>
    </location>
</feature>
<dbReference type="Gene3D" id="1.10.8.720">
    <property type="entry name" value="Region D6 of dynein motor"/>
    <property type="match status" value="1"/>
</dbReference>
<dbReference type="GO" id="GO:0005930">
    <property type="term" value="C:axoneme"/>
    <property type="evidence" value="ECO:0007669"/>
    <property type="project" value="UniProtKB-SubCell"/>
</dbReference>
<dbReference type="FunFam" id="3.40.50.300:FF:000411">
    <property type="entry name" value="dynein heavy chain 17, axonemal"/>
    <property type="match status" value="1"/>
</dbReference>
<feature type="coiled-coil region" evidence="14">
    <location>
        <begin position="3104"/>
        <end position="3155"/>
    </location>
</feature>
<keyword evidence="6" id="KW-0547">Nucleotide-binding</keyword>
<dbReference type="SUPFAM" id="SSF52540">
    <property type="entry name" value="P-loop containing nucleoside triphosphate hydrolases"/>
    <property type="match status" value="4"/>
</dbReference>
<dbReference type="FunFam" id="1.20.1270.280:FF:000003">
    <property type="entry name" value="Dynein axonemal heavy chain 17"/>
    <property type="match status" value="1"/>
</dbReference>
<dbReference type="OrthoDB" id="10251809at2759"/>
<evidence type="ECO:0000259" key="20">
    <source>
        <dbReference type="Pfam" id="PF12780"/>
    </source>
</evidence>
<feature type="domain" description="Dynein heavy chain coiled coil stalk" evidence="19">
    <location>
        <begin position="2861"/>
        <end position="3019"/>
    </location>
</feature>
<sequence length="4214" mass="484774">MKGKTLLPVPMGADKVTEESLGNGHSVDTTLLHAIESVVIEWSHQIQDVLKKDSSQALLEDQNPLPKNETDFWKAKYVNLLNIHEQLSDPRVKKMAELLKKTNSSYYPAFDSLLQDVSDALEEAKEIDLYLKPVSQHFDSIETTDFSETQPLYGPLFHTLCLMWANCKSYRRPARIIILLQEINNLIMKQASEFMEPIDLFKGEPDESMEKINQTCRALDAYQLAYNHYKGNVKNYFKNGELVKEWDFSPKLVFAKWDLFMQRVKVIQDLFQTAAEFLRLEKVEIGGVKGKTLSQLVVEIFELFKEEFEKLSSKKYDPLDPTCIEFLDDIANFKLFLKDQELKLAAIINQAFDDSNSLISQFKLISILGSMVERQTIHQAFVKNYFRLTQSVEKEMDTCHEIYEKQMAYRQVHGVIELHRNQPPIAGSLEWVDEMRARINEPVDYFLKLDYSAKDTDDGKRLLAKHEELLRLLNDFAKLIFSEWSSNVGKAAHFNLKQHLLTRNLETKLVFTNFDPQLIGVLREVKYMHQTKQEQTTIPDDAAKMYQENEKFVNYVTNLDYTTKSYNKIRRTLQDVEYPLVEKQLEQIDTKLARAEKELSWDTAEIWEYIKNTRAEVHDLENRLHKTKANVEQIQRLMSTWQDIPLYKRSEGKSTLLYLDDKEQRLNNRYKEIEETGKKIHALLKENGDLLRVENYEIDAWRNYVDYVDKIVIDGFRKIIQCNLAFFLKETDSTQNPDPLFESQLQLQIPYMVYAPSMEEHEKNSFFALIDGLLGTIYKQGSLIPRLAGHTNQQNYQSELETAQDLSDLRSEFIDRVHNVITKANEYRAFFNKYAYLWVDDRQEFMRQFLLYGHVLSQEEIEANAEAGVQQNPPTLQQFKEQVDTYETIYDEVSKFEDTKILDRWFRVDSRPFKQALLNTAKKWSFMFKQHLMDDVTNSLQELSDFIKHHDKGLNVDVGEGDYQSLVNVMGHLGAVREKQPIFDMMFEPLKQKLELLKSYGQEISDDIYERLNVLPEKWTNTKKLALNVKQQVAPLQTNEVANLRKKIASFDVRQYEFREKFRKELPFGYDSKNVYKRLDKGHMDISGMEREMLQLNSSAALFEVNVPDFKQVKQCRKEIKLLKQLWDYITLIQTTFEDWKKTKWREINAEQMDIECKKFAKDIRTLDKEMRAWNAYTGLDDAVKNMITSLRAVTELQNPAIRERHWLELMQATGVKFEMTDSTTFADLLALRLHQYEDEVKGIVDKAVKEMAMEKVLRELDNTWKTMEFGSEPHTRTKLPLTQATEELIEVLEENQVQLQNMLTSKYIAHFLKEVTDWQKKLSQADQVIHILIEVQKTWSHLESIFIGSQDIRNQLPEDSARFDSIDKDFREISEENQKDLNVVKCTNRPKLYERLEDIKARLSLCEKALADYLETKRLAFPRFYFVSAADLLDILSNGNEPEKVMRHLTKLFDSMAKLKLTEENGVIKKEATAMWAKDGEYIAFPSPCDLNGQVEVWLNRLLEKQCETVRYHLTEAVQAYEEKPREQWIMDFPAQVALTGSQIWWTVEVNASFAKLEEGYENALKDYYRKQVSQLNSLIGHLLGDLSAGDRQKIMTICTIDVHARDVVMKVVAQKCESANEFLWQCQLRHRWDEAEKDCFANICDAQFRYAHEYLGNQPRLVITPLTDRCYITLTQSLHLIMGGAPAGPAGTGKTETTKDLGRALGLSQTGAWGCFDEFNRIAVEVLSVIAVQVKTIQDAIREKKARFVFMGEDIRLNRTVGLFITMNPGYAGRTELPENLKALFRPCAMVVPDFDLISEIMMVAEGFTDARLLARKFITLYSLCKELLSKQDHYDWGLRAIKSVLVVAGALRRSDPGRPEDQVLMRALRDFNIPKIVTDDTPVFMGLIGDLFPALDVPRKRNLEFEKLVKQATVDLKLQPEDSFILKVVQLQELYEVRHSVFIVGNAGTGKSQIWKVLNRTYQNQKRKPIAVDLNPKAVTNDELFGIINPATREWKDGLFSTIMRDLANMTSDGPKWIVLDGDIDPMWIESLNTVMDDNKVLTLASNERIPLNPTMRLLFEISHLRTATPATVSRAGILYINPQDLGWNPQVATWIDTREQQSERANLTILFDKYVPLCLEAVKSRFKKITPIVEGAHIHMLCRLLECMLTATNTPVDCPKDLYELYFVFACVWAFGSALFQDQLTDHRLEFSKWWITEFKSIKFPIQGTVFDYYIESETKKFEPWTKLVPKFRLDPEIPLQSALVPTAETTRLRYFMDLLMEKGWPIMLVGTAGCGKTVLINDKLASLSEDWLAVSVPFNFYTTSEMLQSILEKPLEKKAGRNYGPPGSKKIIYFIDDMNMPEVDVYYTCQPHTLLRQHLDYKHWYDRQKLTLKEIHNCQYISGMNPTSGSFTIDTRLQRHFAVFAVSFPGMEALETIYINILTQHLAEGFSQQVMRYASSIVKGAIELHRRITATFLPTAIKFHYIFNLRDLSNIFQAILFGKPEALKSHNDLIRLYLHESERVYCDKLVDRTDIDTFIKLQREVAKKSFEELDEDYCFKKPNIYCHFAMGVGDPKYMPIDNWTQLQKLLNDALDAYNELNAQMNLVLFEDAMTHICRINRILEFPRGNALLIGVDGSGKQSLSRLAASISSLDVFQITLRKGYSITDLKTDLAALYIKAGQKGIGTVFLMTDSQVADEKFLVLINDMLASGEIPGLFADDAVEEIIGALRNEVKSQGIDDTRENIWKYFIEKVRKNLKLVLCFSPVGATLRVRSRKFPAITNCTSIDWFHEWPEEALISVANRFVSDVDILKPEIKDSVSKFMAFVHKSVNDMSVTYLQNDKRYNYTTPKSFLEQITLYKNLLAKKSRELQEKINRLESGLVKLQSCARQVDDLKDKLAAQEVELKQKNDDADKLIKVVATETEKVTKEKESAGVEQAKVAEIEKNVTIKATDCERDLARAMPALKAAEEALNTLDKNNLTEMKAFPNPPEAVLKVGAAVMCLMPPGGKIPKPAQRDWKTVKASMGSADQFLGMQFLIHSSACVCEKTQNLSFLGALRSYDKENIREDMQREVRPYLEDPEFEPEKIKSKSAAAAGLCAWVINIVKFYEVYCEVEPKRLALEKANAELKAARDKLELVNKQVAQLEEALAKLTAEYDTAMSAKQKCQEEADRTSYTISLANRLVGGLASENVRWRESVAGYRLSEDTTPGDVLLITAFVSYMGCFTKTYRVDLMENYWRPKLSELKPPIPVTTDIDPLSLLVDDAVVAGWNNEGLPSDRMSTENATILTCCERWPLMIDPQLQGIKWIKQRYGEPLKVIRLGQKQYLDKIEQAIAAGDVLLLENIDESIEAVLDPLLGRNTIKKGRAIKLGDKEIEYHPGFRLILQTKLANPHYKPEMQAQTTLINFTVTKDGLEDQLLADVVAKERPDLERLKSDLTKQQNEFKITLKKLEDSLLARLSSAEGNFLGDTELVENLENTKRTATEIEEKVKEAKITSIKIDEARELYRLAAARASLIYFIMNDLNRINPMYQFSLKAFKVVFASAIERAEADEDVKKRVLNLIDSITYSTFLYTTRGLFEKHKLIFTSQMAFLILLVQKEIDPKELDFLLRFPIIPNVTSPVDFLSDFSWGGIKALSQMQEFTNLDRDIEGSAKRWKKFVEMEAPEKEKLPQEWKNKTPLQKLCMMRALRPDRMLYALSLFVEEKLGKQFVENRAVPFVKSYEETTPSTPVFFILSPGVDPIKDVEALGKKLGFSSNLKTFHNISLGQGQQIVAEEAMDIASKEGHWVVLQNIHLVAKWLPQLEKKLEQCAENSHERFRMFVSAEPAGDPAAHCIPQGILESAVKIRKFGAQGWNRNYPFNNGDLTISVNVLYNYLEANQKVPWEDLRYLFGEIMYGGHITDDWDRRLCKTYLEEYMNPTMFDGELYLAPGFPIPPSTDYKGYHQYIDEFIPPESPYLYGLHPNAEIDFLTTTSENLFKTVLEMQPRDAGAGAAGEGQTMTREEKIKSKLDEILDKLPDEFPVRELYAKAEEKTPYTVVALQECERMNLLTRDMRRSLKELNLGLKGELTITADMEQLQDALFLEQVPASWTKLAYPSMFGLGLWYSDLLLRIKELELWTGDFQLPAAVWLGGLFNPQSFLTAIMQTTARKNEWPLDKMCLSVDVTKKTREELGGAPREGAYVHGLYMEGARWDTQTGQLSEARLKELTPMMPIVFVKAIPGAVLLLM</sequence>
<dbReference type="GO" id="GO:0008569">
    <property type="term" value="F:minus-end-directed microtubule motor activity"/>
    <property type="evidence" value="ECO:0007669"/>
    <property type="project" value="InterPro"/>
</dbReference>
<dbReference type="Gene3D" id="1.10.472.130">
    <property type="match status" value="1"/>
</dbReference>
<dbReference type="Pfam" id="PF12775">
    <property type="entry name" value="AAA_7"/>
    <property type="match status" value="1"/>
</dbReference>
<evidence type="ECO:0000256" key="7">
    <source>
        <dbReference type="ARBA" id="ARBA00022840"/>
    </source>
</evidence>
<keyword evidence="4" id="KW-0493">Microtubule</keyword>
<evidence type="ECO:0000256" key="1">
    <source>
        <dbReference type="ARBA" id="ARBA00004430"/>
    </source>
</evidence>
<dbReference type="GO" id="GO:0045505">
    <property type="term" value="F:dynein intermediate chain binding"/>
    <property type="evidence" value="ECO:0007669"/>
    <property type="project" value="InterPro"/>
</dbReference>
<evidence type="ECO:0000259" key="17">
    <source>
        <dbReference type="Pfam" id="PF08393"/>
    </source>
</evidence>
<dbReference type="Gene3D" id="1.20.920.30">
    <property type="match status" value="1"/>
</dbReference>
<dbReference type="Pfam" id="PF18199">
    <property type="entry name" value="Dynein_C"/>
    <property type="match status" value="1"/>
</dbReference>
<dbReference type="InterPro" id="IPR013602">
    <property type="entry name" value="Dynein_heavy_linker"/>
</dbReference>
<dbReference type="Pfam" id="PF03028">
    <property type="entry name" value="Dynein_heavy"/>
    <property type="match status" value="1"/>
</dbReference>
<protein>
    <submittedName>
        <fullName evidence="26">Uncharacterized protein</fullName>
    </submittedName>
</protein>
<keyword evidence="28" id="KW-1185">Reference proteome</keyword>
<keyword evidence="13" id="KW-0966">Cell projection</keyword>
<comment type="caution">
    <text evidence="26">The sequence shown here is derived from an EMBL/GenBank/DDBJ whole genome shotgun (WGS) entry which is preliminary data.</text>
</comment>
<dbReference type="FunFam" id="1.10.287.2620:FF:000004">
    <property type="entry name" value="Dynein axonemal heavy chain 17"/>
    <property type="match status" value="1"/>
</dbReference>
<evidence type="ECO:0000256" key="10">
    <source>
        <dbReference type="ARBA" id="ARBA00023069"/>
    </source>
</evidence>
<dbReference type="FunFam" id="1.20.140.100:FF:000001">
    <property type="entry name" value="dynein heavy chain 17, axonemal"/>
    <property type="match status" value="1"/>
</dbReference>
<dbReference type="Proteomes" id="UP000663829">
    <property type="component" value="Unassembled WGS sequence"/>
</dbReference>
<dbReference type="Gene3D" id="3.40.50.300">
    <property type="entry name" value="P-loop containing nucleotide triphosphate hydrolases"/>
    <property type="match status" value="6"/>
</dbReference>
<evidence type="ECO:0000259" key="19">
    <source>
        <dbReference type="Pfam" id="PF12777"/>
    </source>
</evidence>
<dbReference type="InterPro" id="IPR035706">
    <property type="entry name" value="AAA_9"/>
</dbReference>
<dbReference type="GO" id="GO:0005524">
    <property type="term" value="F:ATP binding"/>
    <property type="evidence" value="ECO:0007669"/>
    <property type="project" value="UniProtKB-KW"/>
</dbReference>
<dbReference type="Gene3D" id="1.10.8.710">
    <property type="match status" value="1"/>
</dbReference>
<evidence type="ECO:0000256" key="2">
    <source>
        <dbReference type="ARBA" id="ARBA00008887"/>
    </source>
</evidence>
<comment type="similarity">
    <text evidence="2">Belongs to the dynein heavy chain family.</text>
</comment>
<feature type="coiled-coil region" evidence="14">
    <location>
        <begin position="2846"/>
        <end position="2904"/>
    </location>
</feature>
<dbReference type="InterPro" id="IPR041589">
    <property type="entry name" value="DNAH3_AAA_lid_1"/>
</dbReference>
<reference evidence="26" key="1">
    <citation type="submission" date="2021-02" db="EMBL/GenBank/DDBJ databases">
        <authorList>
            <person name="Nowell W R."/>
        </authorList>
    </citation>
    <scope>NUCLEOTIDE SEQUENCE</scope>
</reference>
<gene>
    <name evidence="26" type="ORF">GPM918_LOCUS5790</name>
    <name evidence="27" type="ORF">SRO942_LOCUS5790</name>
</gene>
<evidence type="ECO:0000259" key="21">
    <source>
        <dbReference type="Pfam" id="PF12781"/>
    </source>
</evidence>
<dbReference type="InterPro" id="IPR004273">
    <property type="entry name" value="Dynein_heavy_D6_P-loop"/>
</dbReference>
<comment type="subcellular location">
    <subcellularLocation>
        <location evidence="1">Cytoplasm</location>
        <location evidence="1">Cytoskeleton</location>
        <location evidence="1">Cilium axoneme</location>
    </subcellularLocation>
</comment>
<dbReference type="FunFam" id="1.10.8.720:FF:000002">
    <property type="entry name" value="Dynein heavy chain 9, axonemal"/>
    <property type="match status" value="1"/>
</dbReference>
<feature type="domain" description="Dynein heavy chain tail" evidence="16">
    <location>
        <begin position="32"/>
        <end position="609"/>
    </location>
</feature>
<feature type="domain" description="Dynein heavy chain hydrolytic ATP-binding dynein motor region" evidence="18">
    <location>
        <begin position="1708"/>
        <end position="1955"/>
    </location>
</feature>
<dbReference type="EMBL" id="CAJNOQ010000857">
    <property type="protein sequence ID" value="CAF0845438.1"/>
    <property type="molecule type" value="Genomic_DNA"/>
</dbReference>
<dbReference type="EMBL" id="CAJOBC010000857">
    <property type="protein sequence ID" value="CAF3633028.1"/>
    <property type="molecule type" value="Genomic_DNA"/>
</dbReference>
<dbReference type="FunFam" id="3.40.50.300:FF:002141">
    <property type="entry name" value="Dynein heavy chain"/>
    <property type="match status" value="1"/>
</dbReference>
<evidence type="ECO:0000259" key="25">
    <source>
        <dbReference type="Pfam" id="PF18199"/>
    </source>
</evidence>
<dbReference type="Gene3D" id="6.10.140.1060">
    <property type="match status" value="1"/>
</dbReference>
<dbReference type="FunFam" id="1.20.920.20:FF:000003">
    <property type="entry name" value="Dynein axonemal heavy chain 17"/>
    <property type="match status" value="1"/>
</dbReference>
<accession>A0A813W0T9</accession>
<feature type="domain" description="Dynein heavy chain region D6 P-loop" evidence="15">
    <location>
        <begin position="3713"/>
        <end position="3832"/>
    </location>
</feature>
<dbReference type="InterPro" id="IPR042219">
    <property type="entry name" value="AAA_lid_11_sf"/>
</dbReference>
<feature type="domain" description="Dynein heavy chain AAA 5 extension" evidence="22">
    <location>
        <begin position="2113"/>
        <end position="2230"/>
    </location>
</feature>
<proteinExistence type="inferred from homology"/>
<dbReference type="FunFam" id="1.10.8.1220:FF:000001">
    <property type="entry name" value="Dynein axonemal heavy chain 5"/>
    <property type="match status" value="1"/>
</dbReference>
<dbReference type="Pfam" id="PF12774">
    <property type="entry name" value="AAA_6"/>
    <property type="match status" value="1"/>
</dbReference>
<evidence type="ECO:0000313" key="27">
    <source>
        <dbReference type="EMBL" id="CAF3633028.1"/>
    </source>
</evidence>
<evidence type="ECO:0000256" key="11">
    <source>
        <dbReference type="ARBA" id="ARBA00023175"/>
    </source>
</evidence>
<evidence type="ECO:0000256" key="5">
    <source>
        <dbReference type="ARBA" id="ARBA00022737"/>
    </source>
</evidence>
<dbReference type="GO" id="GO:0005874">
    <property type="term" value="C:microtubule"/>
    <property type="evidence" value="ECO:0007669"/>
    <property type="project" value="UniProtKB-KW"/>
</dbReference>
<dbReference type="Proteomes" id="UP000681722">
    <property type="component" value="Unassembled WGS sequence"/>
</dbReference>
<keyword evidence="10" id="KW-0969">Cilium</keyword>
<dbReference type="InterPro" id="IPR042228">
    <property type="entry name" value="Dynein_linker_3"/>
</dbReference>
<evidence type="ECO:0000256" key="6">
    <source>
        <dbReference type="ARBA" id="ARBA00022741"/>
    </source>
</evidence>
<name>A0A813W0T9_9BILA</name>
<dbReference type="Gene3D" id="1.20.920.20">
    <property type="match status" value="1"/>
</dbReference>